<evidence type="ECO:0000313" key="3">
    <source>
        <dbReference type="Proteomes" id="UP000002640"/>
    </source>
</evidence>
<feature type="region of interest" description="Disordered" evidence="1">
    <location>
        <begin position="36"/>
        <end position="159"/>
    </location>
</feature>
<name>G4YWY1_PHYSP</name>
<dbReference type="RefSeq" id="XP_009519767.1">
    <property type="nucleotide sequence ID" value="XM_009521472.1"/>
</dbReference>
<evidence type="ECO:0000313" key="2">
    <source>
        <dbReference type="EMBL" id="EGZ24479.1"/>
    </source>
</evidence>
<dbReference type="Proteomes" id="UP000002640">
    <property type="component" value="Unassembled WGS sequence"/>
</dbReference>
<feature type="compositionally biased region" description="Basic and acidic residues" evidence="1">
    <location>
        <begin position="36"/>
        <end position="51"/>
    </location>
</feature>
<dbReference type="AlphaFoldDB" id="G4YWY1"/>
<organism evidence="2 3">
    <name type="scientific">Phytophthora sojae (strain P6497)</name>
    <name type="common">Soybean stem and root rot agent</name>
    <name type="synonym">Phytophthora megasperma f. sp. glycines</name>
    <dbReference type="NCBI Taxonomy" id="1094619"/>
    <lineage>
        <taxon>Eukaryota</taxon>
        <taxon>Sar</taxon>
        <taxon>Stramenopiles</taxon>
        <taxon>Oomycota</taxon>
        <taxon>Peronosporomycetes</taxon>
        <taxon>Peronosporales</taxon>
        <taxon>Peronosporaceae</taxon>
        <taxon>Phytophthora</taxon>
    </lineage>
</organism>
<dbReference type="EMBL" id="JH159152">
    <property type="protein sequence ID" value="EGZ24479.1"/>
    <property type="molecule type" value="Genomic_DNA"/>
</dbReference>
<evidence type="ECO:0000256" key="1">
    <source>
        <dbReference type="SAM" id="MobiDB-lite"/>
    </source>
</evidence>
<accession>G4YWY1</accession>
<protein>
    <submittedName>
        <fullName evidence="2">Uncharacterized protein</fullName>
    </submittedName>
</protein>
<gene>
    <name evidence="2" type="ORF">PHYSODRAFT_325594</name>
</gene>
<proteinExistence type="predicted"/>
<dbReference type="InParanoid" id="G4YWY1"/>
<feature type="compositionally biased region" description="Basic and acidic residues" evidence="1">
    <location>
        <begin position="83"/>
        <end position="97"/>
    </location>
</feature>
<keyword evidence="3" id="KW-1185">Reference proteome</keyword>
<dbReference type="GeneID" id="20645282"/>
<dbReference type="PROSITE" id="PS51257">
    <property type="entry name" value="PROKAR_LIPOPROTEIN"/>
    <property type="match status" value="1"/>
</dbReference>
<sequence>MVKVEILLSTLAAAACTASVGIAVWKLVLDRPKDSNELARRKTPRNAKDADAFTPEVCGQEEEREEGDNEGRSEIPETTPECPRAEIVPKGEPHGEWTNENLLRGTTNSGLKPDWESSSDINEWSSVADDEEDRQVLDTPKKPRKRGSSFPHHNTQRPVKWVHIGYGRYEKCT</sequence>
<feature type="compositionally biased region" description="Polar residues" evidence="1">
    <location>
        <begin position="98"/>
        <end position="125"/>
    </location>
</feature>
<dbReference type="KEGG" id="psoj:PHYSODRAFT_325594"/>
<reference evidence="2 3" key="1">
    <citation type="journal article" date="2006" name="Science">
        <title>Phytophthora genome sequences uncover evolutionary origins and mechanisms of pathogenesis.</title>
        <authorList>
            <person name="Tyler B.M."/>
            <person name="Tripathy S."/>
            <person name="Zhang X."/>
            <person name="Dehal P."/>
            <person name="Jiang R.H."/>
            <person name="Aerts A."/>
            <person name="Arredondo F.D."/>
            <person name="Baxter L."/>
            <person name="Bensasson D."/>
            <person name="Beynon J.L."/>
            <person name="Chapman J."/>
            <person name="Damasceno C.M."/>
            <person name="Dorrance A.E."/>
            <person name="Dou D."/>
            <person name="Dickerman A.W."/>
            <person name="Dubchak I.L."/>
            <person name="Garbelotto M."/>
            <person name="Gijzen M."/>
            <person name="Gordon S.G."/>
            <person name="Govers F."/>
            <person name="Grunwald N.J."/>
            <person name="Huang W."/>
            <person name="Ivors K.L."/>
            <person name="Jones R.W."/>
            <person name="Kamoun S."/>
            <person name="Krampis K."/>
            <person name="Lamour K.H."/>
            <person name="Lee M.K."/>
            <person name="McDonald W.H."/>
            <person name="Medina M."/>
            <person name="Meijer H.J."/>
            <person name="Nordberg E.K."/>
            <person name="Maclean D.J."/>
            <person name="Ospina-Giraldo M.D."/>
            <person name="Morris P.F."/>
            <person name="Phuntumart V."/>
            <person name="Putnam N.H."/>
            <person name="Rash S."/>
            <person name="Rose J.K."/>
            <person name="Sakihama Y."/>
            <person name="Salamov A.A."/>
            <person name="Savidor A."/>
            <person name="Scheuring C.F."/>
            <person name="Smith B.M."/>
            <person name="Sobral B.W."/>
            <person name="Terry A."/>
            <person name="Torto-Alalibo T.A."/>
            <person name="Win J."/>
            <person name="Xu Z."/>
            <person name="Zhang H."/>
            <person name="Grigoriev I.V."/>
            <person name="Rokhsar D.S."/>
            <person name="Boore J.L."/>
        </authorList>
    </citation>
    <scope>NUCLEOTIDE SEQUENCE [LARGE SCALE GENOMIC DNA]</scope>
    <source>
        <strain evidence="2 3">P6497</strain>
    </source>
</reference>
<feature type="compositionally biased region" description="Acidic residues" evidence="1">
    <location>
        <begin position="59"/>
        <end position="68"/>
    </location>
</feature>